<dbReference type="Proteomes" id="UP001214638">
    <property type="component" value="Unassembled WGS sequence"/>
</dbReference>
<organism evidence="1 2">
    <name type="scientific">Babesia duncani</name>
    <dbReference type="NCBI Taxonomy" id="323732"/>
    <lineage>
        <taxon>Eukaryota</taxon>
        <taxon>Sar</taxon>
        <taxon>Alveolata</taxon>
        <taxon>Apicomplexa</taxon>
        <taxon>Aconoidasida</taxon>
        <taxon>Piroplasmida</taxon>
        <taxon>Babesiidae</taxon>
        <taxon>Babesia</taxon>
    </lineage>
</organism>
<comment type="caution">
    <text evidence="1">The sequence shown here is derived from an EMBL/GenBank/DDBJ whole genome shotgun (WGS) entry which is preliminary data.</text>
</comment>
<reference evidence="1" key="1">
    <citation type="journal article" date="2023" name="Nat. Microbiol.">
        <title>Babesia duncani multi-omics identifies virulence factors and drug targets.</title>
        <authorList>
            <person name="Singh P."/>
            <person name="Lonardi S."/>
            <person name="Liang Q."/>
            <person name="Vydyam P."/>
            <person name="Khabirova E."/>
            <person name="Fang T."/>
            <person name="Gihaz S."/>
            <person name="Thekkiniath J."/>
            <person name="Munshi M."/>
            <person name="Abel S."/>
            <person name="Ciampossin L."/>
            <person name="Batugedara G."/>
            <person name="Gupta M."/>
            <person name="Lu X.M."/>
            <person name="Lenz T."/>
            <person name="Chakravarty S."/>
            <person name="Cornillot E."/>
            <person name="Hu Y."/>
            <person name="Ma W."/>
            <person name="Gonzalez L.M."/>
            <person name="Sanchez S."/>
            <person name="Estrada K."/>
            <person name="Sanchez-Flores A."/>
            <person name="Montero E."/>
            <person name="Harb O.S."/>
            <person name="Le Roch K.G."/>
            <person name="Mamoun C.B."/>
        </authorList>
    </citation>
    <scope>NUCLEOTIDE SEQUENCE</scope>
    <source>
        <strain evidence="1">WA1</strain>
    </source>
</reference>
<dbReference type="EMBL" id="JALLKP010000001">
    <property type="protein sequence ID" value="KAK2197915.1"/>
    <property type="molecule type" value="Genomic_DNA"/>
</dbReference>
<accession>A0AAD9PN23</accession>
<name>A0AAD9PN23_9APIC</name>
<evidence type="ECO:0000313" key="2">
    <source>
        <dbReference type="Proteomes" id="UP001214638"/>
    </source>
</evidence>
<dbReference type="InterPro" id="IPR036224">
    <property type="entry name" value="GINS_bundle-like_dom_sf"/>
</dbReference>
<dbReference type="AlphaFoldDB" id="A0AAD9PN23"/>
<evidence type="ECO:0000313" key="1">
    <source>
        <dbReference type="EMBL" id="KAK2197915.1"/>
    </source>
</evidence>
<dbReference type="RefSeq" id="XP_067804757.1">
    <property type="nucleotide sequence ID" value="XM_067945966.1"/>
</dbReference>
<dbReference type="SUPFAM" id="SSF158573">
    <property type="entry name" value="GINS helical bundle-like"/>
    <property type="match status" value="1"/>
</dbReference>
<sequence>MNPQSRGGGTHYSLEVICDIFRNEESSLLLQSYPTEVAKRVAGEIDGFLSTFAYYAREYREAKAFNEHDETLLQKHKLCMEYFALCYLQASKNFYLYKAHRWSLVEELAVIHNGVYDVIPVNIIERLSDEEAIHLREHCEKIVASTSQKQHVEYSLVAVLKDIVTDDINNRASKILKFYTKGSKIVVPAIIAEALMHSNWIRIIKPLL</sequence>
<gene>
    <name evidence="1" type="ORF">BdWA1_000918</name>
</gene>
<proteinExistence type="predicted"/>
<keyword evidence="2" id="KW-1185">Reference proteome</keyword>
<protein>
    <submittedName>
        <fullName evidence="1">GINS</fullName>
    </submittedName>
</protein>
<dbReference type="GeneID" id="94335216"/>
<dbReference type="KEGG" id="bdw:94335216"/>